<keyword evidence="3" id="KW-1185">Reference proteome</keyword>
<gene>
    <name evidence="2" type="ORF">CBER1_11526</name>
</gene>
<dbReference type="Proteomes" id="UP000237631">
    <property type="component" value="Unassembled WGS sequence"/>
</dbReference>
<feature type="compositionally biased region" description="Basic and acidic residues" evidence="1">
    <location>
        <begin position="97"/>
        <end position="106"/>
    </location>
</feature>
<organism evidence="2 3">
    <name type="scientific">Cercospora berteroae</name>
    <dbReference type="NCBI Taxonomy" id="357750"/>
    <lineage>
        <taxon>Eukaryota</taxon>
        <taxon>Fungi</taxon>
        <taxon>Dikarya</taxon>
        <taxon>Ascomycota</taxon>
        <taxon>Pezizomycotina</taxon>
        <taxon>Dothideomycetes</taxon>
        <taxon>Dothideomycetidae</taxon>
        <taxon>Mycosphaerellales</taxon>
        <taxon>Mycosphaerellaceae</taxon>
        <taxon>Cercospora</taxon>
    </lineage>
</organism>
<protein>
    <submittedName>
        <fullName evidence="2">Uncharacterized protein</fullName>
    </submittedName>
</protein>
<dbReference type="EMBL" id="PNEN01000426">
    <property type="protein sequence ID" value="PPJ59012.1"/>
    <property type="molecule type" value="Genomic_DNA"/>
</dbReference>
<comment type="caution">
    <text evidence="2">The sequence shown here is derived from an EMBL/GenBank/DDBJ whole genome shotgun (WGS) entry which is preliminary data.</text>
</comment>
<feature type="region of interest" description="Disordered" evidence="1">
    <location>
        <begin position="1"/>
        <end position="21"/>
    </location>
</feature>
<sequence>MHIPEDPRLAQAAPLLGPTPKTEAQTLFDKKTELETKADFKTIALEAGRKAEEEAYRTLVNEEVLKGQARGRQRARDKAAKAAKAAADAETDVETAAEDKMEDVQSNKDGATAF</sequence>
<accession>A0A2S6CGZ7</accession>
<evidence type="ECO:0000256" key="1">
    <source>
        <dbReference type="SAM" id="MobiDB-lite"/>
    </source>
</evidence>
<evidence type="ECO:0000313" key="3">
    <source>
        <dbReference type="Proteomes" id="UP000237631"/>
    </source>
</evidence>
<feature type="region of interest" description="Disordered" evidence="1">
    <location>
        <begin position="69"/>
        <end position="114"/>
    </location>
</feature>
<proteinExistence type="predicted"/>
<reference evidence="3" key="1">
    <citation type="journal article" date="2017" name="bioRxiv">
        <title>Conservation of a gene cluster reveals novel cercosporin biosynthetic mechanisms and extends production to the genus Colletotrichum.</title>
        <authorList>
            <person name="de Jonge R."/>
            <person name="Ebert M.K."/>
            <person name="Huitt-Roehl C.R."/>
            <person name="Pal P."/>
            <person name="Suttle J.C."/>
            <person name="Spanner R.E."/>
            <person name="Neubauer J.D."/>
            <person name="Jurick W.M.II."/>
            <person name="Stott K.A."/>
            <person name="Secor G.A."/>
            <person name="Thomma B.P.H.J."/>
            <person name="Van de Peer Y."/>
            <person name="Townsend C.A."/>
            <person name="Bolton M.D."/>
        </authorList>
    </citation>
    <scope>NUCLEOTIDE SEQUENCE [LARGE SCALE GENOMIC DNA]</scope>
    <source>
        <strain evidence="3">CBS538.71</strain>
    </source>
</reference>
<dbReference type="AlphaFoldDB" id="A0A2S6CGZ7"/>
<evidence type="ECO:0000313" key="2">
    <source>
        <dbReference type="EMBL" id="PPJ59012.1"/>
    </source>
</evidence>
<name>A0A2S6CGZ7_9PEZI</name>